<feature type="compositionally biased region" description="Basic and acidic residues" evidence="1">
    <location>
        <begin position="1"/>
        <end position="13"/>
    </location>
</feature>
<dbReference type="Proteomes" id="UP000887540">
    <property type="component" value="Unplaced"/>
</dbReference>
<reference evidence="3" key="1">
    <citation type="submission" date="2022-11" db="UniProtKB">
        <authorList>
            <consortium name="WormBaseParasite"/>
        </authorList>
    </citation>
    <scope>IDENTIFICATION</scope>
</reference>
<dbReference type="AlphaFoldDB" id="A0A914DCD0"/>
<proteinExistence type="predicted"/>
<keyword evidence="2" id="KW-1185">Reference proteome</keyword>
<evidence type="ECO:0000313" key="3">
    <source>
        <dbReference type="WBParaSite" id="ACRNAN_scaffold23467.g11836.t1"/>
    </source>
</evidence>
<feature type="region of interest" description="Disordered" evidence="1">
    <location>
        <begin position="1"/>
        <end position="29"/>
    </location>
</feature>
<dbReference type="WBParaSite" id="ACRNAN_scaffold23467.g11836.t1">
    <property type="protein sequence ID" value="ACRNAN_scaffold23467.g11836.t1"/>
    <property type="gene ID" value="ACRNAN_scaffold23467.g11836"/>
</dbReference>
<evidence type="ECO:0000256" key="1">
    <source>
        <dbReference type="SAM" id="MobiDB-lite"/>
    </source>
</evidence>
<sequence length="157" mass="18384">MNNEDKSSTKETDLDSETPETPKVPQQKSIMYTLHSTRFVPEEEKFTGDETVEDFFRRHMDMMDAQFGTEQPVPDAILKRKLKVYLGGSAREKLDKFTSKETKTMDTIKQIYSNELVQAKAKSALKNFYQKKIYKNLKFLKALYIQFIVFVYDDKVV</sequence>
<accession>A0A914DCD0</accession>
<name>A0A914DCD0_9BILA</name>
<protein>
    <submittedName>
        <fullName evidence="3">Uncharacterized protein</fullName>
    </submittedName>
</protein>
<organism evidence="2 3">
    <name type="scientific">Acrobeloides nanus</name>
    <dbReference type="NCBI Taxonomy" id="290746"/>
    <lineage>
        <taxon>Eukaryota</taxon>
        <taxon>Metazoa</taxon>
        <taxon>Ecdysozoa</taxon>
        <taxon>Nematoda</taxon>
        <taxon>Chromadorea</taxon>
        <taxon>Rhabditida</taxon>
        <taxon>Tylenchina</taxon>
        <taxon>Cephalobomorpha</taxon>
        <taxon>Cephaloboidea</taxon>
        <taxon>Cephalobidae</taxon>
        <taxon>Acrobeloides</taxon>
    </lineage>
</organism>
<evidence type="ECO:0000313" key="2">
    <source>
        <dbReference type="Proteomes" id="UP000887540"/>
    </source>
</evidence>